<protein>
    <submittedName>
        <fullName evidence="3">Glycoside hydrolase family 13 protein</fullName>
    </submittedName>
</protein>
<sequence length="564" mass="62928">MPSPFVTESLTDMSTSFASATPVTPDRDWWRRAVIYQIYPRSFADGDGDGIGDLPGIRSRLPYLAALGVDAIWLSPFYPSPLADGGYDITDHRDVDPRLGTLEDFDHVVADAHRLGIRIVVDIVPNHTSDQHPWFVEALEAGPGSPARERYIFRDGTGPDGSEPPADWRSHFGGSAWQRAGDGEWYCHLFAREQPDLNWDHPEVRAYFEDTLRFWADRGVDGFRIDVAHSLAKDLSHPLRSQPNLDAVLPLDGTDPLYDREEVHEIYRSWRKVFDEYDPPRMAVAETWTPTSSRTYLYARPDELGQVFDFSLLKAQWHPEQFRSVITRSIREHSQIGGAMTWVLSSHDVPRHATRYALPLDTDLYAWLAGDGRGVELDEATARRRARAATLMMLALPGSAYLYQGEELGLLEVADLPAESLRDPVFERTGGELKGRDGCRVPLPWTSGGPSFGFGADGSWLPQPDWFGAYAVSAQSGDRGSSLELYRSALALRRTLATDDDFAWVESGDPEVLRFARRDGWECLVNFSAREVDVPGRPLLSSTGDLGPTLAPEAAVWFVPSAPV</sequence>
<evidence type="ECO:0000313" key="4">
    <source>
        <dbReference type="Proteomes" id="UP001500427"/>
    </source>
</evidence>
<dbReference type="Gene3D" id="3.20.20.80">
    <property type="entry name" value="Glycosidases"/>
    <property type="match status" value="1"/>
</dbReference>
<comment type="caution">
    <text evidence="3">The sequence shown here is derived from an EMBL/GenBank/DDBJ whole genome shotgun (WGS) entry which is preliminary data.</text>
</comment>
<reference evidence="4" key="1">
    <citation type="journal article" date="2019" name="Int. J. Syst. Evol. Microbiol.">
        <title>The Global Catalogue of Microorganisms (GCM) 10K type strain sequencing project: providing services to taxonomists for standard genome sequencing and annotation.</title>
        <authorList>
            <consortium name="The Broad Institute Genomics Platform"/>
            <consortium name="The Broad Institute Genome Sequencing Center for Infectious Disease"/>
            <person name="Wu L."/>
            <person name="Ma J."/>
        </authorList>
    </citation>
    <scope>NUCLEOTIDE SEQUENCE [LARGE SCALE GENOMIC DNA]</scope>
    <source>
        <strain evidence="4">JCM 17687</strain>
    </source>
</reference>
<evidence type="ECO:0000313" key="3">
    <source>
        <dbReference type="EMBL" id="GAA5035179.1"/>
    </source>
</evidence>
<dbReference type="PANTHER" id="PTHR10357:SF179">
    <property type="entry name" value="NEUTRAL AND BASIC AMINO ACID TRANSPORT PROTEIN RBAT"/>
    <property type="match status" value="1"/>
</dbReference>
<dbReference type="GO" id="GO:0016787">
    <property type="term" value="F:hydrolase activity"/>
    <property type="evidence" value="ECO:0007669"/>
    <property type="project" value="UniProtKB-KW"/>
</dbReference>
<dbReference type="PANTHER" id="PTHR10357">
    <property type="entry name" value="ALPHA-AMYLASE FAMILY MEMBER"/>
    <property type="match status" value="1"/>
</dbReference>
<dbReference type="Proteomes" id="UP001500427">
    <property type="component" value="Unassembled WGS sequence"/>
</dbReference>
<gene>
    <name evidence="3" type="ORF">GCM10023258_36750</name>
</gene>
<dbReference type="EMBL" id="BAABIW010000027">
    <property type="protein sequence ID" value="GAA5035179.1"/>
    <property type="molecule type" value="Genomic_DNA"/>
</dbReference>
<dbReference type="InterPro" id="IPR017853">
    <property type="entry name" value="GH"/>
</dbReference>
<evidence type="ECO:0000259" key="2">
    <source>
        <dbReference type="SMART" id="SM00642"/>
    </source>
</evidence>
<keyword evidence="3" id="KW-0378">Hydrolase</keyword>
<dbReference type="CDD" id="cd11332">
    <property type="entry name" value="AmyAc_OligoGlu_TS"/>
    <property type="match status" value="1"/>
</dbReference>
<dbReference type="InterPro" id="IPR006047">
    <property type="entry name" value="GH13_cat_dom"/>
</dbReference>
<organism evidence="3 4">
    <name type="scientific">Terrabacter aeriphilus</name>
    <dbReference type="NCBI Taxonomy" id="515662"/>
    <lineage>
        <taxon>Bacteria</taxon>
        <taxon>Bacillati</taxon>
        <taxon>Actinomycetota</taxon>
        <taxon>Actinomycetes</taxon>
        <taxon>Micrococcales</taxon>
        <taxon>Intrasporangiaceae</taxon>
        <taxon>Terrabacter</taxon>
    </lineage>
</organism>
<name>A0ABP9JKQ6_9MICO</name>
<proteinExistence type="inferred from homology"/>
<feature type="domain" description="Glycosyl hydrolase family 13 catalytic" evidence="2">
    <location>
        <begin position="37"/>
        <end position="440"/>
    </location>
</feature>
<dbReference type="Pfam" id="PF00128">
    <property type="entry name" value="Alpha-amylase"/>
    <property type="match status" value="1"/>
</dbReference>
<dbReference type="Gene3D" id="3.90.400.10">
    <property type="entry name" value="Oligo-1,6-glucosidase, Domain 2"/>
    <property type="match status" value="1"/>
</dbReference>
<evidence type="ECO:0000256" key="1">
    <source>
        <dbReference type="ARBA" id="ARBA00008061"/>
    </source>
</evidence>
<dbReference type="InterPro" id="IPR045857">
    <property type="entry name" value="O16G_dom_2"/>
</dbReference>
<dbReference type="SUPFAM" id="SSF51445">
    <property type="entry name" value="(Trans)glycosidases"/>
    <property type="match status" value="1"/>
</dbReference>
<dbReference type="SMART" id="SM00642">
    <property type="entry name" value="Aamy"/>
    <property type="match status" value="1"/>
</dbReference>
<comment type="similarity">
    <text evidence="1">Belongs to the glycosyl hydrolase 13 family.</text>
</comment>
<accession>A0ABP9JKQ6</accession>
<keyword evidence="4" id="KW-1185">Reference proteome</keyword>